<comment type="caution">
    <text evidence="3">The sequence shown here is derived from an EMBL/GenBank/DDBJ whole genome shotgun (WGS) entry which is preliminary data.</text>
</comment>
<evidence type="ECO:0000313" key="4">
    <source>
        <dbReference type="Proteomes" id="UP001342314"/>
    </source>
</evidence>
<dbReference type="Pfam" id="PF05347">
    <property type="entry name" value="Complex1_LYR"/>
    <property type="match status" value="1"/>
</dbReference>
<dbReference type="EMBL" id="BQKY01000016">
    <property type="protein sequence ID" value="GJN94154.1"/>
    <property type="molecule type" value="Genomic_DNA"/>
</dbReference>
<dbReference type="AlphaFoldDB" id="A0AAV5GW04"/>
<feature type="region of interest" description="Disordered" evidence="1">
    <location>
        <begin position="182"/>
        <end position="215"/>
    </location>
</feature>
<name>A0AAV5GW04_9BASI</name>
<feature type="region of interest" description="Disordered" evidence="1">
    <location>
        <begin position="231"/>
        <end position="298"/>
    </location>
</feature>
<sequence>MGPPPAILRAPAHRIPTLWALYRPLLRAATAAPLPHPHRRALRKHVRDEFRLSRNLGNLDRIRARLRDAEQLLHDLDCAPHSHSHLSRLRALASHLVSRPRPRPPTPPLPPSSTCIHRKPTPRPSILHATHFHPPLVRTRPQPLALSMLIFRRRQAAQKRFDRLAQARELERVARDVEREEGELGMLRGASGQGQSGGELTRREPAGEQGEGERWGDEWRGWIREAREKELTEQRRNELRIPPDLFRRASALNRQRERNSAEAALRRKQKKGREAAQGQPGAAGRAGGEAGQRTIRRP</sequence>
<dbReference type="Proteomes" id="UP001342314">
    <property type="component" value="Unassembled WGS sequence"/>
</dbReference>
<feature type="domain" description="Complex 1 LYR protein" evidence="2">
    <location>
        <begin position="20"/>
        <end position="73"/>
    </location>
</feature>
<evidence type="ECO:0000313" key="3">
    <source>
        <dbReference type="EMBL" id="GJN94154.1"/>
    </source>
</evidence>
<keyword evidence="4" id="KW-1185">Reference proteome</keyword>
<feature type="compositionally biased region" description="Basic and acidic residues" evidence="1">
    <location>
        <begin position="200"/>
        <end position="215"/>
    </location>
</feature>
<protein>
    <recommendedName>
        <fullName evidence="2">Complex 1 LYR protein domain-containing protein</fullName>
    </recommendedName>
</protein>
<reference evidence="3 4" key="1">
    <citation type="submission" date="2021-12" db="EMBL/GenBank/DDBJ databases">
        <title>High titer production of polyol ester of fatty acids by Rhodotorula paludigena BS15 towards product separation-free biomass refinery.</title>
        <authorList>
            <person name="Mano J."/>
            <person name="Ono H."/>
            <person name="Tanaka T."/>
            <person name="Naito K."/>
            <person name="Sushida H."/>
            <person name="Ike M."/>
            <person name="Tokuyasu K."/>
            <person name="Kitaoka M."/>
        </authorList>
    </citation>
    <scope>NUCLEOTIDE SEQUENCE [LARGE SCALE GENOMIC DNA]</scope>
    <source>
        <strain evidence="3 4">BS15</strain>
    </source>
</reference>
<evidence type="ECO:0000259" key="2">
    <source>
        <dbReference type="Pfam" id="PF05347"/>
    </source>
</evidence>
<feature type="compositionally biased region" description="Basic and acidic residues" evidence="1">
    <location>
        <begin position="231"/>
        <end position="247"/>
    </location>
</feature>
<accession>A0AAV5GW04</accession>
<proteinExistence type="predicted"/>
<dbReference type="InterPro" id="IPR008011">
    <property type="entry name" value="Complex1_LYR_dom"/>
</dbReference>
<gene>
    <name evidence="3" type="ORF">Rhopal_007228-T1</name>
</gene>
<organism evidence="3 4">
    <name type="scientific">Rhodotorula paludigena</name>
    <dbReference type="NCBI Taxonomy" id="86838"/>
    <lineage>
        <taxon>Eukaryota</taxon>
        <taxon>Fungi</taxon>
        <taxon>Dikarya</taxon>
        <taxon>Basidiomycota</taxon>
        <taxon>Pucciniomycotina</taxon>
        <taxon>Microbotryomycetes</taxon>
        <taxon>Sporidiobolales</taxon>
        <taxon>Sporidiobolaceae</taxon>
        <taxon>Rhodotorula</taxon>
    </lineage>
</organism>
<evidence type="ECO:0000256" key="1">
    <source>
        <dbReference type="SAM" id="MobiDB-lite"/>
    </source>
</evidence>